<gene>
    <name evidence="2" type="ORF">ACFPFO_09155</name>
</gene>
<proteinExistence type="predicted"/>
<dbReference type="EMBL" id="JBHSJG010000035">
    <property type="protein sequence ID" value="MFC4987915.1"/>
    <property type="molecule type" value="Genomic_DNA"/>
</dbReference>
<protein>
    <submittedName>
        <fullName evidence="2">VOC family protein</fullName>
    </submittedName>
</protein>
<sequence>MHASAIDHANLGFPAERLDEVIEFYVDRLGFETGFGDPHAAVRDDPGLFAIHLGDAGDGPRLYVNPVEEFPGPGAYRHLALRIDDSPEAVRSRLEEAGIGIDSTAEREREPVGSYTSYYVTDPFGYTVELMAVGE</sequence>
<feature type="domain" description="VOC" evidence="1">
    <location>
        <begin position="5"/>
        <end position="133"/>
    </location>
</feature>
<comment type="caution">
    <text evidence="2">The sequence shown here is derived from an EMBL/GenBank/DDBJ whole genome shotgun (WGS) entry which is preliminary data.</text>
</comment>
<dbReference type="PROSITE" id="PS51819">
    <property type="entry name" value="VOC"/>
    <property type="match status" value="1"/>
</dbReference>
<dbReference type="Gene3D" id="3.10.180.10">
    <property type="entry name" value="2,3-Dihydroxybiphenyl 1,2-Dioxygenase, domain 1"/>
    <property type="match status" value="1"/>
</dbReference>
<dbReference type="InterPro" id="IPR029068">
    <property type="entry name" value="Glyas_Bleomycin-R_OHBP_Dase"/>
</dbReference>
<evidence type="ECO:0000259" key="1">
    <source>
        <dbReference type="PROSITE" id="PS51819"/>
    </source>
</evidence>
<evidence type="ECO:0000313" key="3">
    <source>
        <dbReference type="Proteomes" id="UP001595925"/>
    </source>
</evidence>
<organism evidence="2 3">
    <name type="scientific">Saliphagus infecundisoli</name>
    <dbReference type="NCBI Taxonomy" id="1849069"/>
    <lineage>
        <taxon>Archaea</taxon>
        <taxon>Methanobacteriati</taxon>
        <taxon>Methanobacteriota</taxon>
        <taxon>Stenosarchaea group</taxon>
        <taxon>Halobacteria</taxon>
        <taxon>Halobacteriales</taxon>
        <taxon>Natrialbaceae</taxon>
        <taxon>Saliphagus</taxon>
    </lineage>
</organism>
<dbReference type="CDD" id="cd06587">
    <property type="entry name" value="VOC"/>
    <property type="match status" value="1"/>
</dbReference>
<reference evidence="2 3" key="1">
    <citation type="journal article" date="2019" name="Int. J. Syst. Evol. Microbiol.">
        <title>The Global Catalogue of Microorganisms (GCM) 10K type strain sequencing project: providing services to taxonomists for standard genome sequencing and annotation.</title>
        <authorList>
            <consortium name="The Broad Institute Genomics Platform"/>
            <consortium name="The Broad Institute Genome Sequencing Center for Infectious Disease"/>
            <person name="Wu L."/>
            <person name="Ma J."/>
        </authorList>
    </citation>
    <scope>NUCLEOTIDE SEQUENCE [LARGE SCALE GENOMIC DNA]</scope>
    <source>
        <strain evidence="2 3">CGMCC 1.15824</strain>
    </source>
</reference>
<name>A0ABD5QEB9_9EURY</name>
<dbReference type="Proteomes" id="UP001595925">
    <property type="component" value="Unassembled WGS sequence"/>
</dbReference>
<dbReference type="InterPro" id="IPR004360">
    <property type="entry name" value="Glyas_Fos-R_dOase_dom"/>
</dbReference>
<keyword evidence="3" id="KW-1185">Reference proteome</keyword>
<dbReference type="RefSeq" id="WP_224829430.1">
    <property type="nucleotide sequence ID" value="NZ_JAIVEF010000020.1"/>
</dbReference>
<dbReference type="AlphaFoldDB" id="A0ABD5QEB9"/>
<evidence type="ECO:0000313" key="2">
    <source>
        <dbReference type="EMBL" id="MFC4987915.1"/>
    </source>
</evidence>
<dbReference type="Pfam" id="PF00903">
    <property type="entry name" value="Glyoxalase"/>
    <property type="match status" value="1"/>
</dbReference>
<accession>A0ABD5QEB9</accession>
<dbReference type="SUPFAM" id="SSF54593">
    <property type="entry name" value="Glyoxalase/Bleomycin resistance protein/Dihydroxybiphenyl dioxygenase"/>
    <property type="match status" value="1"/>
</dbReference>
<dbReference type="InterPro" id="IPR037523">
    <property type="entry name" value="VOC_core"/>
</dbReference>